<dbReference type="RefSeq" id="WP_020975970.1">
    <property type="nucleotide sequence ID" value="NC_022198.1"/>
</dbReference>
<dbReference type="GO" id="GO:0046081">
    <property type="term" value="P:dUTP catabolic process"/>
    <property type="evidence" value="ECO:0007669"/>
    <property type="project" value="TreeGrafter"/>
</dbReference>
<evidence type="ECO:0000313" key="3">
    <source>
        <dbReference type="Proteomes" id="UP000016943"/>
    </source>
</evidence>
<dbReference type="GO" id="GO:0047429">
    <property type="term" value="F:nucleoside triphosphate diphosphatase activity"/>
    <property type="evidence" value="ECO:0007669"/>
    <property type="project" value="TreeGrafter"/>
</dbReference>
<dbReference type="EMBL" id="CP006365">
    <property type="protein sequence ID" value="AGU14819.1"/>
    <property type="molecule type" value="Genomic_DNA"/>
</dbReference>
<feature type="domain" description="NTP pyrophosphohydrolase MazG-like" evidence="1">
    <location>
        <begin position="119"/>
        <end position="199"/>
    </location>
</feature>
<dbReference type="Proteomes" id="UP000016943">
    <property type="component" value="Chromosome"/>
</dbReference>
<dbReference type="Pfam" id="PF03819">
    <property type="entry name" value="MazG"/>
    <property type="match status" value="1"/>
</dbReference>
<organism evidence="2 3">
    <name type="scientific">Corynebacterium argentoratense DSM 44202</name>
    <dbReference type="NCBI Taxonomy" id="1348662"/>
    <lineage>
        <taxon>Bacteria</taxon>
        <taxon>Bacillati</taxon>
        <taxon>Actinomycetota</taxon>
        <taxon>Actinomycetes</taxon>
        <taxon>Mycobacteriales</taxon>
        <taxon>Corynebacteriaceae</taxon>
        <taxon>Corynebacterium</taxon>
    </lineage>
</organism>
<dbReference type="InterPro" id="IPR004518">
    <property type="entry name" value="MazG-like_dom"/>
</dbReference>
<evidence type="ECO:0000313" key="2">
    <source>
        <dbReference type="EMBL" id="AGU14819.1"/>
    </source>
</evidence>
<dbReference type="SUPFAM" id="SSF101386">
    <property type="entry name" value="all-alpha NTP pyrophosphatases"/>
    <property type="match status" value="1"/>
</dbReference>
<dbReference type="GO" id="GO:0046061">
    <property type="term" value="P:dATP catabolic process"/>
    <property type="evidence" value="ECO:0007669"/>
    <property type="project" value="TreeGrafter"/>
</dbReference>
<dbReference type="Gene3D" id="1.10.287.1080">
    <property type="entry name" value="MazG-like"/>
    <property type="match status" value="1"/>
</dbReference>
<dbReference type="CDD" id="cd11528">
    <property type="entry name" value="NTP-PPase_MazG_Nterm"/>
    <property type="match status" value="1"/>
</dbReference>
<name>U3GU18_9CORY</name>
<dbReference type="HOGENOM" id="CLU_038356_3_2_11"/>
<protein>
    <recommendedName>
        <fullName evidence="1">NTP pyrophosphohydrolase MazG-like domain-containing protein</fullName>
    </recommendedName>
</protein>
<dbReference type="InterPro" id="IPR048015">
    <property type="entry name" value="NTP-PPase_MazG-like_N"/>
</dbReference>
<dbReference type="InterPro" id="IPR011551">
    <property type="entry name" value="NTP_PyrPHydrolase_MazG"/>
</dbReference>
<reference evidence="2 3" key="1">
    <citation type="journal article" date="2013" name="Genome Announc.">
        <title>Whole-Genome Sequence of the Clinical Strain Corynebacterium argentoratense DSM 44202, Isolated from a Human Throat Specimen.</title>
        <authorList>
            <person name="Bomholt C."/>
            <person name="Glaub A."/>
            <person name="Gravermann K."/>
            <person name="Albersmeier A."/>
            <person name="Brinkrolf K."/>
            <person name="Ruckert C."/>
            <person name="Tauch A."/>
        </authorList>
    </citation>
    <scope>NUCLEOTIDE SEQUENCE [LARGE SCALE GENOMIC DNA]</scope>
    <source>
        <strain evidence="2">DSM 44202</strain>
    </source>
</reference>
<dbReference type="KEGG" id="caz:CARG_03340"/>
<dbReference type="AlphaFoldDB" id="U3GU18"/>
<evidence type="ECO:0000259" key="1">
    <source>
        <dbReference type="Pfam" id="PF03819"/>
    </source>
</evidence>
<proteinExistence type="predicted"/>
<dbReference type="PATRIC" id="fig|1348662.3.peg.656"/>
<dbReference type="STRING" id="1348662.CARG_03340"/>
<gene>
    <name evidence="2" type="ORF">CARG_03340</name>
</gene>
<dbReference type="GO" id="GO:0046052">
    <property type="term" value="P:UTP catabolic process"/>
    <property type="evidence" value="ECO:0007669"/>
    <property type="project" value="TreeGrafter"/>
</dbReference>
<dbReference type="PANTHER" id="PTHR30522:SF0">
    <property type="entry name" value="NUCLEOSIDE TRIPHOSPHATE PYROPHOSPHOHYDROLASE"/>
    <property type="match status" value="1"/>
</dbReference>
<dbReference type="GO" id="GO:0046047">
    <property type="term" value="P:TTP catabolic process"/>
    <property type="evidence" value="ECO:0007669"/>
    <property type="project" value="TreeGrafter"/>
</dbReference>
<keyword evidence="3" id="KW-1185">Reference proteome</keyword>
<dbReference type="GO" id="GO:0006203">
    <property type="term" value="P:dGTP catabolic process"/>
    <property type="evidence" value="ECO:0007669"/>
    <property type="project" value="TreeGrafter"/>
</dbReference>
<dbReference type="OrthoDB" id="9808939at2"/>
<accession>U3GU18</accession>
<dbReference type="GO" id="GO:0046076">
    <property type="term" value="P:dTTP catabolic process"/>
    <property type="evidence" value="ECO:0007669"/>
    <property type="project" value="TreeGrafter"/>
</dbReference>
<dbReference type="GeneID" id="78249485"/>
<dbReference type="PANTHER" id="PTHR30522">
    <property type="entry name" value="NUCLEOSIDE TRIPHOSPHATE PYROPHOSPHOHYDROLASE"/>
    <property type="match status" value="1"/>
</dbReference>
<dbReference type="eggNOG" id="COG1694">
    <property type="taxonomic scope" value="Bacteria"/>
</dbReference>
<sequence>MPVLLLDPRCPNQIPIEALAFITGTTSTVAYTDEVPIRVRWAIADLGATTVCDVSDAQLLVTTDDSSALFAEATAADSHVIVCPSRAITAASSIQQTPIEQAQETISRALDIGEWEQKQTHASLIPYLEEETQEFAQAVRAAETRRSYFDDSDMCDELGDILLQVLFHAEIARRREAFTFNDVAESFNNKMRARAPYLFDGTTEIVPEAEQQRLWNKAKSV</sequence>